<evidence type="ECO:0000256" key="1">
    <source>
        <dbReference type="SAM" id="Phobius"/>
    </source>
</evidence>
<accession>A0AAV4NGI7</accession>
<sequence length="96" mass="11310">MTYQIGLISSARTYKYGAITTDGYLVTHNHLRNGQRLHTESERRRCYFLCIGGTILYVIEPFVFLPRNYSHCEYHLLVASYYGTRREFVSEMEHPP</sequence>
<proteinExistence type="predicted"/>
<protein>
    <submittedName>
        <fullName evidence="2">Uncharacterized protein</fullName>
    </submittedName>
</protein>
<reference evidence="2 3" key="1">
    <citation type="submission" date="2021-06" db="EMBL/GenBank/DDBJ databases">
        <title>Caerostris extrusa draft genome.</title>
        <authorList>
            <person name="Kono N."/>
            <person name="Arakawa K."/>
        </authorList>
    </citation>
    <scope>NUCLEOTIDE SEQUENCE [LARGE SCALE GENOMIC DNA]</scope>
</reference>
<name>A0AAV4NGI7_CAEEX</name>
<comment type="caution">
    <text evidence="2">The sequence shown here is derived from an EMBL/GenBank/DDBJ whole genome shotgun (WGS) entry which is preliminary data.</text>
</comment>
<gene>
    <name evidence="2" type="ORF">CEXT_774101</name>
</gene>
<keyword evidence="1" id="KW-0472">Membrane</keyword>
<dbReference type="AlphaFoldDB" id="A0AAV4NGI7"/>
<dbReference type="Proteomes" id="UP001054945">
    <property type="component" value="Unassembled WGS sequence"/>
</dbReference>
<evidence type="ECO:0000313" key="3">
    <source>
        <dbReference type="Proteomes" id="UP001054945"/>
    </source>
</evidence>
<feature type="transmembrane region" description="Helical" evidence="1">
    <location>
        <begin position="46"/>
        <end position="65"/>
    </location>
</feature>
<dbReference type="EMBL" id="BPLR01003376">
    <property type="protein sequence ID" value="GIX83866.1"/>
    <property type="molecule type" value="Genomic_DNA"/>
</dbReference>
<evidence type="ECO:0000313" key="2">
    <source>
        <dbReference type="EMBL" id="GIX83866.1"/>
    </source>
</evidence>
<keyword evidence="1" id="KW-1133">Transmembrane helix</keyword>
<organism evidence="2 3">
    <name type="scientific">Caerostris extrusa</name>
    <name type="common">Bark spider</name>
    <name type="synonym">Caerostris bankana</name>
    <dbReference type="NCBI Taxonomy" id="172846"/>
    <lineage>
        <taxon>Eukaryota</taxon>
        <taxon>Metazoa</taxon>
        <taxon>Ecdysozoa</taxon>
        <taxon>Arthropoda</taxon>
        <taxon>Chelicerata</taxon>
        <taxon>Arachnida</taxon>
        <taxon>Araneae</taxon>
        <taxon>Araneomorphae</taxon>
        <taxon>Entelegynae</taxon>
        <taxon>Araneoidea</taxon>
        <taxon>Araneidae</taxon>
        <taxon>Caerostris</taxon>
    </lineage>
</organism>
<keyword evidence="3" id="KW-1185">Reference proteome</keyword>
<keyword evidence="1" id="KW-0812">Transmembrane</keyword>